<evidence type="ECO:0000313" key="2">
    <source>
        <dbReference type="EMBL" id="GAA2733184.1"/>
    </source>
</evidence>
<comment type="caution">
    <text evidence="2">The sequence shown here is derived from an EMBL/GenBank/DDBJ whole genome shotgun (WGS) entry which is preliminary data.</text>
</comment>
<feature type="signal peptide" evidence="1">
    <location>
        <begin position="1"/>
        <end position="31"/>
    </location>
</feature>
<dbReference type="EMBL" id="BAAATZ010000025">
    <property type="protein sequence ID" value="GAA2733184.1"/>
    <property type="molecule type" value="Genomic_DNA"/>
</dbReference>
<dbReference type="InterPro" id="IPR002918">
    <property type="entry name" value="Lipase_EstA/Esterase_EstB"/>
</dbReference>
<name>A0ABP6GYQ6_9ACTN</name>
<accession>A0ABP6GYQ6</accession>
<keyword evidence="1" id="KW-0732">Signal</keyword>
<keyword evidence="3" id="KW-1185">Reference proteome</keyword>
<evidence type="ECO:0000256" key="1">
    <source>
        <dbReference type="SAM" id="SignalP"/>
    </source>
</evidence>
<dbReference type="RefSeq" id="WP_344453845.1">
    <property type="nucleotide sequence ID" value="NZ_BAAATZ010000025.1"/>
</dbReference>
<feature type="chain" id="PRO_5045548770" description="Lipase" evidence="1">
    <location>
        <begin position="32"/>
        <end position="293"/>
    </location>
</feature>
<dbReference type="Gene3D" id="3.40.50.1820">
    <property type="entry name" value="alpha/beta hydrolase"/>
    <property type="match status" value="1"/>
</dbReference>
<gene>
    <name evidence="2" type="ORF">GCM10010439_52580</name>
</gene>
<sequence>MRTLSRALLTLLALLTTTVLTATALAGTAHAAPSDAELIAAAKKYAAAGVSGANDWNCKPTPQRPRPVVLVHGTGGIGWANWIYLSQAVASRGYCVFALEYGYLSGNPFPGMAHIEQSAPQLATFVDGVLAATGADKVDLVGHSQGGMMPRYYLRFLGGTAKVDDMVGIAPSNHGTRYGTWVPEFGFQICNACEDQTPGSALLTKLNADRETEPGVDYTTIITRYDELVVPWQGQKLSGPAARLTNVVLQDACPAHLSGHALIVANGLTLQWVDHALTRQGPADPAFRPRCLA</sequence>
<dbReference type="Pfam" id="PF01674">
    <property type="entry name" value="Lipase_2"/>
    <property type="match status" value="1"/>
</dbReference>
<proteinExistence type="predicted"/>
<organism evidence="2 3">
    <name type="scientific">Actinocorallia aurantiaca</name>
    <dbReference type="NCBI Taxonomy" id="46204"/>
    <lineage>
        <taxon>Bacteria</taxon>
        <taxon>Bacillati</taxon>
        <taxon>Actinomycetota</taxon>
        <taxon>Actinomycetes</taxon>
        <taxon>Streptosporangiales</taxon>
        <taxon>Thermomonosporaceae</taxon>
        <taxon>Actinocorallia</taxon>
    </lineage>
</organism>
<protein>
    <recommendedName>
        <fullName evidence="4">Lipase</fullName>
    </recommendedName>
</protein>
<dbReference type="Proteomes" id="UP001501842">
    <property type="component" value="Unassembled WGS sequence"/>
</dbReference>
<dbReference type="PANTHER" id="PTHR32015:SF1">
    <property type="entry name" value="LIPASE"/>
    <property type="match status" value="1"/>
</dbReference>
<evidence type="ECO:0008006" key="4">
    <source>
        <dbReference type="Google" id="ProtNLM"/>
    </source>
</evidence>
<dbReference type="SUPFAM" id="SSF53474">
    <property type="entry name" value="alpha/beta-Hydrolases"/>
    <property type="match status" value="1"/>
</dbReference>
<dbReference type="PANTHER" id="PTHR32015">
    <property type="entry name" value="FASTING INDUCED LIPASE"/>
    <property type="match status" value="1"/>
</dbReference>
<reference evidence="3" key="1">
    <citation type="journal article" date="2019" name="Int. J. Syst. Evol. Microbiol.">
        <title>The Global Catalogue of Microorganisms (GCM) 10K type strain sequencing project: providing services to taxonomists for standard genome sequencing and annotation.</title>
        <authorList>
            <consortium name="The Broad Institute Genomics Platform"/>
            <consortium name="The Broad Institute Genome Sequencing Center for Infectious Disease"/>
            <person name="Wu L."/>
            <person name="Ma J."/>
        </authorList>
    </citation>
    <scope>NUCLEOTIDE SEQUENCE [LARGE SCALE GENOMIC DNA]</scope>
    <source>
        <strain evidence="3">JCM 8201</strain>
    </source>
</reference>
<dbReference type="InterPro" id="IPR029058">
    <property type="entry name" value="AB_hydrolase_fold"/>
</dbReference>
<evidence type="ECO:0000313" key="3">
    <source>
        <dbReference type="Proteomes" id="UP001501842"/>
    </source>
</evidence>